<dbReference type="Proteomes" id="UP000319769">
    <property type="component" value="Unassembled WGS sequence"/>
</dbReference>
<evidence type="ECO:0000256" key="1">
    <source>
        <dbReference type="ARBA" id="ARBA00023015"/>
    </source>
</evidence>
<dbReference type="EMBL" id="VMNW02000002">
    <property type="protein sequence ID" value="KAA9166491.1"/>
    <property type="molecule type" value="Genomic_DNA"/>
</dbReference>
<evidence type="ECO:0000256" key="2">
    <source>
        <dbReference type="ARBA" id="ARBA00023125"/>
    </source>
</evidence>
<dbReference type="PROSITE" id="PS50043">
    <property type="entry name" value="HTH_LUXR_2"/>
    <property type="match status" value="1"/>
</dbReference>
<proteinExistence type="predicted"/>
<dbReference type="AlphaFoldDB" id="A0A5N0VPE7"/>
<dbReference type="SMART" id="SM00421">
    <property type="entry name" value="HTH_LUXR"/>
    <property type="match status" value="1"/>
</dbReference>
<name>A0A5N0VPE7_9PSEU</name>
<keyword evidence="2" id="KW-0238">DNA-binding</keyword>
<keyword evidence="6" id="KW-1185">Reference proteome</keyword>
<reference evidence="5" key="1">
    <citation type="submission" date="2019-09" db="EMBL/GenBank/DDBJ databases">
        <authorList>
            <person name="Teo W.F.A."/>
            <person name="Duangmal K."/>
        </authorList>
    </citation>
    <scope>NUCLEOTIDE SEQUENCE [LARGE SCALE GENOMIC DNA]</scope>
    <source>
        <strain evidence="5">K81G1</strain>
    </source>
</reference>
<evidence type="ECO:0000313" key="5">
    <source>
        <dbReference type="EMBL" id="KAA9166491.1"/>
    </source>
</evidence>
<dbReference type="PROSITE" id="PS00622">
    <property type="entry name" value="HTH_LUXR_1"/>
    <property type="match status" value="1"/>
</dbReference>
<protein>
    <submittedName>
        <fullName evidence="5">Helix-turn-helix transcriptional regulator</fullName>
    </submittedName>
</protein>
<dbReference type="Pfam" id="PF00196">
    <property type="entry name" value="GerE"/>
    <property type="match status" value="1"/>
</dbReference>
<dbReference type="SUPFAM" id="SSF46894">
    <property type="entry name" value="C-terminal effector domain of the bipartite response regulators"/>
    <property type="match status" value="1"/>
</dbReference>
<evidence type="ECO:0000313" key="6">
    <source>
        <dbReference type="Proteomes" id="UP000319769"/>
    </source>
</evidence>
<sequence length="97" mass="10823">MTSTRSHSHVIPRHRHHPFAGFTRREVDVLILVAMDCANTEIAGQLGISVRTVESHVRSMLRKAGRKSRAGLVAHCYASGILQHGVWPPQWADVLSY</sequence>
<feature type="domain" description="HTH luxR-type" evidence="4">
    <location>
        <begin position="15"/>
        <end position="80"/>
    </location>
</feature>
<keyword evidence="1" id="KW-0805">Transcription regulation</keyword>
<dbReference type="PANTHER" id="PTHR44688:SF16">
    <property type="entry name" value="DNA-BINDING TRANSCRIPTIONAL ACTIVATOR DEVR_DOSR"/>
    <property type="match status" value="1"/>
</dbReference>
<dbReference type="PANTHER" id="PTHR44688">
    <property type="entry name" value="DNA-BINDING TRANSCRIPTIONAL ACTIVATOR DEVR_DOSR"/>
    <property type="match status" value="1"/>
</dbReference>
<dbReference type="PRINTS" id="PR00038">
    <property type="entry name" value="HTHLUXR"/>
</dbReference>
<dbReference type="OrthoDB" id="46486at2"/>
<dbReference type="RefSeq" id="WP_144748119.1">
    <property type="nucleotide sequence ID" value="NZ_VMNW02000002.1"/>
</dbReference>
<comment type="caution">
    <text evidence="5">The sequence shown here is derived from an EMBL/GenBank/DDBJ whole genome shotgun (WGS) entry which is preliminary data.</text>
</comment>
<dbReference type="InterPro" id="IPR036388">
    <property type="entry name" value="WH-like_DNA-bd_sf"/>
</dbReference>
<accession>A0A5N0VPE7</accession>
<organism evidence="5 6">
    <name type="scientific">Amycolatopsis acidicola</name>
    <dbReference type="NCBI Taxonomy" id="2596893"/>
    <lineage>
        <taxon>Bacteria</taxon>
        <taxon>Bacillati</taxon>
        <taxon>Actinomycetota</taxon>
        <taxon>Actinomycetes</taxon>
        <taxon>Pseudonocardiales</taxon>
        <taxon>Pseudonocardiaceae</taxon>
        <taxon>Amycolatopsis</taxon>
    </lineage>
</organism>
<evidence type="ECO:0000259" key="4">
    <source>
        <dbReference type="PROSITE" id="PS50043"/>
    </source>
</evidence>
<dbReference type="Gene3D" id="1.10.10.10">
    <property type="entry name" value="Winged helix-like DNA-binding domain superfamily/Winged helix DNA-binding domain"/>
    <property type="match status" value="1"/>
</dbReference>
<dbReference type="GO" id="GO:0003677">
    <property type="term" value="F:DNA binding"/>
    <property type="evidence" value="ECO:0007669"/>
    <property type="project" value="UniProtKB-KW"/>
</dbReference>
<dbReference type="CDD" id="cd06170">
    <property type="entry name" value="LuxR_C_like"/>
    <property type="match status" value="1"/>
</dbReference>
<gene>
    <name evidence="5" type="ORF">FPZ12_002740</name>
</gene>
<evidence type="ECO:0000256" key="3">
    <source>
        <dbReference type="ARBA" id="ARBA00023163"/>
    </source>
</evidence>
<dbReference type="GO" id="GO:0006355">
    <property type="term" value="P:regulation of DNA-templated transcription"/>
    <property type="evidence" value="ECO:0007669"/>
    <property type="project" value="InterPro"/>
</dbReference>
<dbReference type="InterPro" id="IPR016032">
    <property type="entry name" value="Sig_transdc_resp-reg_C-effctor"/>
</dbReference>
<dbReference type="InterPro" id="IPR000792">
    <property type="entry name" value="Tscrpt_reg_LuxR_C"/>
</dbReference>
<keyword evidence="3" id="KW-0804">Transcription</keyword>